<name>A0A2G8KI60_STIJA</name>
<sequence length="155" mass="16375">MRALDIALRDGTVTSIMNELNQGDGLIFQDNSNFEPIFTLTPAQRAILDLCYSPRSTSYGSTQSTRKKRDPPGTNVNLACPGVVGSVDYVLNAAGDPVMVVVDTPSVGDCAGPCGTGGTCCLDDFFVFLIGVILIPGTSTFEYTLANIKHCTCVA</sequence>
<keyword evidence="2" id="KW-1185">Reference proteome</keyword>
<evidence type="ECO:0000313" key="2">
    <source>
        <dbReference type="Proteomes" id="UP000230750"/>
    </source>
</evidence>
<gene>
    <name evidence="1" type="ORF">BSL78_15458</name>
</gene>
<comment type="caution">
    <text evidence="1">The sequence shown here is derived from an EMBL/GenBank/DDBJ whole genome shotgun (WGS) entry which is preliminary data.</text>
</comment>
<reference evidence="1 2" key="1">
    <citation type="journal article" date="2017" name="PLoS Biol.">
        <title>The sea cucumber genome provides insights into morphological evolution and visceral regeneration.</title>
        <authorList>
            <person name="Zhang X."/>
            <person name="Sun L."/>
            <person name="Yuan J."/>
            <person name="Sun Y."/>
            <person name="Gao Y."/>
            <person name="Zhang L."/>
            <person name="Li S."/>
            <person name="Dai H."/>
            <person name="Hamel J.F."/>
            <person name="Liu C."/>
            <person name="Yu Y."/>
            <person name="Liu S."/>
            <person name="Lin W."/>
            <person name="Guo K."/>
            <person name="Jin S."/>
            <person name="Xu P."/>
            <person name="Storey K.B."/>
            <person name="Huan P."/>
            <person name="Zhang T."/>
            <person name="Zhou Y."/>
            <person name="Zhang J."/>
            <person name="Lin C."/>
            <person name="Li X."/>
            <person name="Xing L."/>
            <person name="Huo D."/>
            <person name="Sun M."/>
            <person name="Wang L."/>
            <person name="Mercier A."/>
            <person name="Li F."/>
            <person name="Yang H."/>
            <person name="Xiang J."/>
        </authorList>
    </citation>
    <scope>NUCLEOTIDE SEQUENCE [LARGE SCALE GENOMIC DNA]</scope>
    <source>
        <strain evidence="1">Shaxun</strain>
        <tissue evidence="1">Muscle</tissue>
    </source>
</reference>
<organism evidence="1 2">
    <name type="scientific">Stichopus japonicus</name>
    <name type="common">Sea cucumber</name>
    <dbReference type="NCBI Taxonomy" id="307972"/>
    <lineage>
        <taxon>Eukaryota</taxon>
        <taxon>Metazoa</taxon>
        <taxon>Echinodermata</taxon>
        <taxon>Eleutherozoa</taxon>
        <taxon>Echinozoa</taxon>
        <taxon>Holothuroidea</taxon>
        <taxon>Aspidochirotacea</taxon>
        <taxon>Aspidochirotida</taxon>
        <taxon>Stichopodidae</taxon>
        <taxon>Apostichopus</taxon>
    </lineage>
</organism>
<dbReference type="AlphaFoldDB" id="A0A2G8KI60"/>
<accession>A0A2G8KI60</accession>
<evidence type="ECO:0000313" key="1">
    <source>
        <dbReference type="EMBL" id="PIK47684.1"/>
    </source>
</evidence>
<dbReference type="EMBL" id="MRZV01000565">
    <property type="protein sequence ID" value="PIK47684.1"/>
    <property type="molecule type" value="Genomic_DNA"/>
</dbReference>
<proteinExistence type="predicted"/>
<dbReference type="Proteomes" id="UP000230750">
    <property type="component" value="Unassembled WGS sequence"/>
</dbReference>
<protein>
    <submittedName>
        <fullName evidence="1">Uncharacterized protein</fullName>
    </submittedName>
</protein>